<comment type="subcellular location">
    <subcellularLocation>
        <location evidence="1 11">Cell membrane</location>
        <topology evidence="1 11">Multi-pass membrane protein</topology>
    </subcellularLocation>
</comment>
<dbReference type="FunFam" id="1.20.1070.10:FF:000015">
    <property type="entry name" value="Olfactory receptor"/>
    <property type="match status" value="1"/>
</dbReference>
<sequence>MEPGRTTKSNQSLVAEFVLQGFSEHPSLRLPLLGCFLVLYVVALTGNTVIITVVGFSAGLHSPMYFFLSNLATMDIICTSTILPKVLAGLAAGQHTISYVGCMAQLFFLIWSGSSELLLLSVMAFDRYVAICVYSPLHYSTIMSSRMCATLAGGVWVTCALNSSIHTSLMARLNFCRPRVIEHFFCEIPPLLLLSCSPTRVNSIMTLLADGFYGFTNFMLTLASYVCIVASILCIRSREGKLRAFTTCSSHLIVVSVYYSAVSCAYISPASSYNPERSKVAGVMYTVLSPTLNPLIYSLRNKDVHCALGKLLPFCGR</sequence>
<feature type="transmembrane region" description="Helical" evidence="11">
    <location>
        <begin position="32"/>
        <end position="58"/>
    </location>
</feature>
<dbReference type="OrthoDB" id="6145535at2759"/>
<evidence type="ECO:0000256" key="8">
    <source>
        <dbReference type="ARBA" id="ARBA00023170"/>
    </source>
</evidence>
<dbReference type="Gene3D" id="1.20.1070.10">
    <property type="entry name" value="Rhodopsin 7-helix transmembrane proteins"/>
    <property type="match status" value="1"/>
</dbReference>
<dbReference type="GO" id="GO:0004930">
    <property type="term" value="F:G protein-coupled receptor activity"/>
    <property type="evidence" value="ECO:0007669"/>
    <property type="project" value="UniProtKB-KW"/>
</dbReference>
<evidence type="ECO:0000313" key="14">
    <source>
        <dbReference type="RefSeq" id="XP_007956787.1"/>
    </source>
</evidence>
<feature type="transmembrane region" description="Helical" evidence="11">
    <location>
        <begin position="64"/>
        <end position="83"/>
    </location>
</feature>
<evidence type="ECO:0000256" key="3">
    <source>
        <dbReference type="ARBA" id="ARBA00022692"/>
    </source>
</evidence>
<keyword evidence="5 11" id="KW-1133">Transmembrane helix</keyword>
<dbReference type="PROSITE" id="PS00237">
    <property type="entry name" value="G_PROTEIN_RECEP_F1_1"/>
    <property type="match status" value="1"/>
</dbReference>
<dbReference type="InterPro" id="IPR000276">
    <property type="entry name" value="GPCR_Rhodpsn"/>
</dbReference>
<evidence type="ECO:0000256" key="10">
    <source>
        <dbReference type="RuleBase" id="RU000688"/>
    </source>
</evidence>
<dbReference type="InterPro" id="IPR017452">
    <property type="entry name" value="GPCR_Rhodpsn_7TM"/>
</dbReference>
<keyword evidence="4 11" id="KW-0552">Olfaction</keyword>
<dbReference type="SUPFAM" id="SSF81321">
    <property type="entry name" value="Family A G protein-coupled receptor-like"/>
    <property type="match status" value="1"/>
</dbReference>
<feature type="domain" description="G-protein coupled receptors family 1 profile" evidence="12">
    <location>
        <begin position="46"/>
        <end position="297"/>
    </location>
</feature>
<dbReference type="PRINTS" id="PR00245">
    <property type="entry name" value="OLFACTORYR"/>
</dbReference>
<dbReference type="Proteomes" id="UP000694850">
    <property type="component" value="Unplaced"/>
</dbReference>
<accession>A0A8B7BB76</accession>
<comment type="similarity">
    <text evidence="10">Belongs to the G-protein coupled receptor 1 family.</text>
</comment>
<proteinExistence type="inferred from homology"/>
<keyword evidence="7 11" id="KW-0472">Membrane</keyword>
<feature type="transmembrane region" description="Helical" evidence="11">
    <location>
        <begin position="212"/>
        <end position="235"/>
    </location>
</feature>
<keyword evidence="6 10" id="KW-0297">G-protein coupled receptor</keyword>
<dbReference type="PANTHER" id="PTHR26452">
    <property type="entry name" value="OLFACTORY RECEPTOR"/>
    <property type="match status" value="1"/>
</dbReference>
<protein>
    <recommendedName>
        <fullName evidence="11">Olfactory receptor</fullName>
    </recommendedName>
</protein>
<keyword evidence="11" id="KW-0716">Sensory transduction</keyword>
<dbReference type="PROSITE" id="PS50262">
    <property type="entry name" value="G_PROTEIN_RECEP_F1_2"/>
    <property type="match status" value="1"/>
</dbReference>
<keyword evidence="9 10" id="KW-0807">Transducer</keyword>
<evidence type="ECO:0000256" key="9">
    <source>
        <dbReference type="ARBA" id="ARBA00023224"/>
    </source>
</evidence>
<evidence type="ECO:0000313" key="13">
    <source>
        <dbReference type="Proteomes" id="UP000694850"/>
    </source>
</evidence>
<dbReference type="InterPro" id="IPR000725">
    <property type="entry name" value="Olfact_rcpt"/>
</dbReference>
<dbReference type="AlphaFoldDB" id="A0A8B7BB76"/>
<evidence type="ECO:0000256" key="6">
    <source>
        <dbReference type="ARBA" id="ARBA00023040"/>
    </source>
</evidence>
<keyword evidence="2 11" id="KW-1003">Cell membrane</keyword>
<dbReference type="InterPro" id="IPR050516">
    <property type="entry name" value="Olfactory_GPCR"/>
</dbReference>
<reference evidence="14" key="1">
    <citation type="submission" date="2025-08" db="UniProtKB">
        <authorList>
            <consortium name="RefSeq"/>
        </authorList>
    </citation>
    <scope>IDENTIFICATION</scope>
</reference>
<dbReference type="Pfam" id="PF13853">
    <property type="entry name" value="7tm_4"/>
    <property type="match status" value="1"/>
</dbReference>
<keyword evidence="13" id="KW-1185">Reference proteome</keyword>
<keyword evidence="3 10" id="KW-0812">Transmembrane</keyword>
<keyword evidence="8 10" id="KW-0675">Receptor</keyword>
<evidence type="ECO:0000259" key="12">
    <source>
        <dbReference type="PROSITE" id="PS50262"/>
    </source>
</evidence>
<name>A0A8B7BB76_ORYAF</name>
<evidence type="ECO:0000256" key="5">
    <source>
        <dbReference type="ARBA" id="ARBA00022989"/>
    </source>
</evidence>
<evidence type="ECO:0000256" key="11">
    <source>
        <dbReference type="RuleBase" id="RU363047"/>
    </source>
</evidence>
<comment type="caution">
    <text evidence="11">Lacks conserved residue(s) required for the propagation of feature annotation.</text>
</comment>
<dbReference type="RefSeq" id="XP_007956787.1">
    <property type="nucleotide sequence ID" value="XM_007958596.1"/>
</dbReference>
<dbReference type="GeneID" id="103212617"/>
<dbReference type="GO" id="GO:0005886">
    <property type="term" value="C:plasma membrane"/>
    <property type="evidence" value="ECO:0007669"/>
    <property type="project" value="UniProtKB-SubCell"/>
</dbReference>
<evidence type="ECO:0000256" key="2">
    <source>
        <dbReference type="ARBA" id="ARBA00022475"/>
    </source>
</evidence>
<evidence type="ECO:0000256" key="4">
    <source>
        <dbReference type="ARBA" id="ARBA00022725"/>
    </source>
</evidence>
<evidence type="ECO:0000256" key="1">
    <source>
        <dbReference type="ARBA" id="ARBA00004651"/>
    </source>
</evidence>
<dbReference type="GO" id="GO:0004984">
    <property type="term" value="F:olfactory receptor activity"/>
    <property type="evidence" value="ECO:0007669"/>
    <property type="project" value="InterPro"/>
</dbReference>
<organism evidence="13 14">
    <name type="scientific">Orycteropus afer afer</name>
    <dbReference type="NCBI Taxonomy" id="1230840"/>
    <lineage>
        <taxon>Eukaryota</taxon>
        <taxon>Metazoa</taxon>
        <taxon>Chordata</taxon>
        <taxon>Craniata</taxon>
        <taxon>Vertebrata</taxon>
        <taxon>Euteleostomi</taxon>
        <taxon>Mammalia</taxon>
        <taxon>Eutheria</taxon>
        <taxon>Afrotheria</taxon>
        <taxon>Tubulidentata</taxon>
        <taxon>Orycteropodidae</taxon>
        <taxon>Orycteropus</taxon>
    </lineage>
</organism>
<dbReference type="PRINTS" id="PR00237">
    <property type="entry name" value="GPCRRHODOPSN"/>
</dbReference>
<evidence type="ECO:0000256" key="7">
    <source>
        <dbReference type="ARBA" id="ARBA00023136"/>
    </source>
</evidence>
<gene>
    <name evidence="14" type="primary">LOC103212617</name>
</gene>